<accession>A0A367ZUU3</accession>
<evidence type="ECO:0008006" key="4">
    <source>
        <dbReference type="Google" id="ProtNLM"/>
    </source>
</evidence>
<organism evidence="2 3">
    <name type="scientific">Candidatus Ozemobacter sibiricus</name>
    <dbReference type="NCBI Taxonomy" id="2268124"/>
    <lineage>
        <taxon>Bacteria</taxon>
        <taxon>Candidatus Ozemobacteria</taxon>
        <taxon>Candidatus Ozemobacterales</taxon>
        <taxon>Candidatus Ozemobacteraceae</taxon>
        <taxon>Candidatus Ozemobacter</taxon>
    </lineage>
</organism>
<protein>
    <recommendedName>
        <fullName evidence="4">NarX-like N-terminal domain-containing protein</fullName>
    </recommendedName>
</protein>
<name>A0A367ZUU3_9BACT</name>
<sequence>MGGCLLVLAIMAGGGSPITHGCDDAILMLVTGVRPGDRFSRQLLTMCQGLREMAGDLNALNGQAARAKLDAVLKTWIQLDSGLLQNPPAAFRDTPEGIERMKEIASLLGEVKALIERGDLLQAHDLLEPIVSLMSRLGSSILGQTALQEFLAAEYRLMTSKPGYRGLDASGAAAGLASFVADLERIKAGAAGTEAPLFERVAAAVADLQADLRADPPAPKARVAATYARLAKEFAALKTELLSQNRFGSGPSDTQHEIGSASIVPAGR</sequence>
<dbReference type="EMBL" id="QOQW01000001">
    <property type="protein sequence ID" value="RCK81810.1"/>
    <property type="molecule type" value="Genomic_DNA"/>
</dbReference>
<evidence type="ECO:0000256" key="1">
    <source>
        <dbReference type="SAM" id="MobiDB-lite"/>
    </source>
</evidence>
<dbReference type="AlphaFoldDB" id="A0A367ZUU3"/>
<proteinExistence type="predicted"/>
<reference evidence="2 3" key="1">
    <citation type="submission" date="2018-05" db="EMBL/GenBank/DDBJ databases">
        <title>A metagenomic window into the 2 km-deep terrestrial subsurface aquifer revealed taxonomically and functionally diverse microbial community comprising novel uncultured bacterial lineages.</title>
        <authorList>
            <person name="Kadnikov V.V."/>
            <person name="Mardanov A.V."/>
            <person name="Beletsky A.V."/>
            <person name="Banks D."/>
            <person name="Pimenov N.V."/>
            <person name="Frank Y.A."/>
            <person name="Karnachuk O.V."/>
            <person name="Ravin N.V."/>
        </authorList>
    </citation>
    <scope>NUCLEOTIDE SEQUENCE [LARGE SCALE GENOMIC DNA]</scope>
    <source>
        <strain evidence="2">BY5</strain>
    </source>
</reference>
<dbReference type="Proteomes" id="UP000252355">
    <property type="component" value="Unassembled WGS sequence"/>
</dbReference>
<evidence type="ECO:0000313" key="3">
    <source>
        <dbReference type="Proteomes" id="UP000252355"/>
    </source>
</evidence>
<comment type="caution">
    <text evidence="2">The sequence shown here is derived from an EMBL/GenBank/DDBJ whole genome shotgun (WGS) entry which is preliminary data.</text>
</comment>
<evidence type="ECO:0000313" key="2">
    <source>
        <dbReference type="EMBL" id="RCK81810.1"/>
    </source>
</evidence>
<feature type="region of interest" description="Disordered" evidence="1">
    <location>
        <begin position="246"/>
        <end position="268"/>
    </location>
</feature>
<gene>
    <name evidence="2" type="ORF">OZSIB_0944</name>
</gene>